<dbReference type="Pfam" id="PF00534">
    <property type="entry name" value="Glycos_transf_1"/>
    <property type="match status" value="1"/>
</dbReference>
<dbReference type="Pfam" id="PF13692">
    <property type="entry name" value="Glyco_trans_1_4"/>
    <property type="match status" value="1"/>
</dbReference>
<dbReference type="SUPFAM" id="SSF53335">
    <property type="entry name" value="S-adenosyl-L-methionine-dependent methyltransferases"/>
    <property type="match status" value="1"/>
</dbReference>
<dbReference type="CDD" id="cd02440">
    <property type="entry name" value="AdoMet_MTases"/>
    <property type="match status" value="1"/>
</dbReference>
<dbReference type="Pfam" id="PF13649">
    <property type="entry name" value="Methyltransf_25"/>
    <property type="match status" value="1"/>
</dbReference>
<evidence type="ECO:0000259" key="2">
    <source>
        <dbReference type="Pfam" id="PF00534"/>
    </source>
</evidence>
<dbReference type="EMBL" id="JACYNP010000016">
    <property type="protein sequence ID" value="MBD8124358.1"/>
    <property type="molecule type" value="Genomic_DNA"/>
</dbReference>
<gene>
    <name evidence="4" type="ORF">IFT62_24430</name>
</gene>
<dbReference type="PANTHER" id="PTHR46656:SF3">
    <property type="entry name" value="PUTATIVE-RELATED"/>
    <property type="match status" value="1"/>
</dbReference>
<name>A0ABR9AE63_9PSED</name>
<sequence>MTSDFYRDFEDRYRGSRELIKHRQLVYLPFILPLKDIYETCNALDLGCGRGEWLEILVEHGFSPLGVDLDDGMLEACSTLGLPTQNIDALTALRSLESESQVVVSGFHIAEHIPFPVLQELVSEALRVLKPGGLLILETPNAENLVVGTNNFYLDPTHERPIPHLLLGFLTEHCGFARTKLLRLQESPLLIDAADVSLFQVLEGASPDYAIVAQKAGEMVMEKFDGAFAGHHGIALNELATRYEDGLNTRLTQLDETTSSLTAGLEKSRVDFELIRLDVDTTRSAFAAARLDADSVKLDVDLIKLDVDAVTDDLSRELKHLAGLLVEAKQAITAVSFNNDQAVAYATALERRVSELEIRADLAEAALRGLQEKRTLSFKAIIRRAVRPLVTNTVGAVLANASVRKHANSVIRKFPAVHQQLKLFARNRGLIPGGPVTAASSQRPPLHETAYAHINPQVMPTQPVVPEGSFLESSADSASFTCVRFTGHIEGHYSLAIVNRGLAAALMPQVGGQLKFVPYHGKLYENPTDIPLSQSSLLEAVDVELREEDSEKILSIVHHYPMIFDAEQAGLKVVFFFWEETVVPHDTIAYLNEHFDLIIVATSFVKKTLQDSGCRIAVTTCPIGIDHLISDAIEPIGALKPADGAKFRFLHISSVFERKGADVLIKAYLDEFTDQDNVELYIKTFPNPHNRIHDLVAELSAGRAKLPAIVINEDHMNDEQLIQLYRSSHTMVLPTRGEGFNLPAAEALAMALPVIVTGYGAHVDFCTRSTASLIPYQFAKSESHLRSADACWVEPDVASLALQMREVFRQVLNQDVELETRRQDGLRHVRSTYTWEKSARAVLASASWAKENKGKQTVGKTRMAVIGPWATRCGVAEYTHSLLSMFDRSQFDIKVLCDLRTQPDDTQTVYRPSWALGDTEAVKEALEHPDCLQSEVLLVQHQPSLFRLDDELCLQLAARQEAGAVVILELHSTLPLIAEHRISEAGVNALRKLDRIIVHKPEDLNNLLVLGLVANVMMIGLGVIQPLPEVSSDDVRTELSIAKNDLVIACFGFILPHKGIDTLIETVLPLAAASGRGVRMLGLHSILDVRSEQTLNAYRARAHELGVEASITWITDYLPINECLRLMSAADYVIFPYKETHESASAAVTIGLATLKPVLVSPIHIFSDLAEVTWRMEGSRAADIVTAIMELEAKPQLKAELVERQKIWTAERSWGRISRRVDNMIHSLQIDKKLSLAVTPYRRDSQEITAATGPKKLFVDVSELYFRDAKTGIQRVVKNVINELQRSETAEYQVVPVFGASGHGYRYASNYPNTSEYVASQNEQPVSFSRGDIFLGLDLSAHLFPEFDSELERMKRANVKIYFVVYDLIPLIHPRFAYPGIDTAFANWIRSLGKYADGLIGISDAVATDARQWLLQREGLRVIPYVDHFHLGADIESVSEPTAPDGEHEQLMVALKQRPSFLMVGTLEPRKGHAQTLAAFEQLWKRDVDVNLVIVGKEGWAVDRLVRRLRRHPMLNKRLFWLEGISDGTLTRVYETCNCLIASSEAEGFGLPLIEAAQHGMPIIARDIPVFREVAGNHAYYFDGLESEPLAMAVEGWLELYQTNSHPAAVGMPWLRWSESVALLKKIILPAK</sequence>
<dbReference type="CDD" id="cd03809">
    <property type="entry name" value="GT4_MtfB-like"/>
    <property type="match status" value="1"/>
</dbReference>
<dbReference type="Proteomes" id="UP000625247">
    <property type="component" value="Unassembled WGS sequence"/>
</dbReference>
<dbReference type="SUPFAM" id="SSF53756">
    <property type="entry name" value="UDP-Glycosyltransferase/glycogen phosphorylase"/>
    <property type="match status" value="3"/>
</dbReference>
<evidence type="ECO:0000313" key="5">
    <source>
        <dbReference type="Proteomes" id="UP000625247"/>
    </source>
</evidence>
<dbReference type="InterPro" id="IPR029063">
    <property type="entry name" value="SAM-dependent_MTases_sf"/>
</dbReference>
<evidence type="ECO:0000259" key="3">
    <source>
        <dbReference type="Pfam" id="PF13649"/>
    </source>
</evidence>
<keyword evidence="5" id="KW-1185">Reference proteome</keyword>
<organism evidence="4 5">
    <name type="scientific">Pseudomonas lutea</name>
    <dbReference type="NCBI Taxonomy" id="243924"/>
    <lineage>
        <taxon>Bacteria</taxon>
        <taxon>Pseudomonadati</taxon>
        <taxon>Pseudomonadota</taxon>
        <taxon>Gammaproteobacteria</taxon>
        <taxon>Pseudomonadales</taxon>
        <taxon>Pseudomonadaceae</taxon>
        <taxon>Pseudomonas</taxon>
    </lineage>
</organism>
<dbReference type="InterPro" id="IPR041698">
    <property type="entry name" value="Methyltransf_25"/>
</dbReference>
<dbReference type="InterPro" id="IPR001296">
    <property type="entry name" value="Glyco_trans_1"/>
</dbReference>
<protein>
    <submittedName>
        <fullName evidence="4">Glycosyltransferase</fullName>
    </submittedName>
</protein>
<feature type="domain" description="Methyltransferase" evidence="3">
    <location>
        <begin position="44"/>
        <end position="133"/>
    </location>
</feature>
<dbReference type="RefSeq" id="WP_191946029.1">
    <property type="nucleotide sequence ID" value="NZ_JACYNP010000016.1"/>
</dbReference>
<proteinExistence type="predicted"/>
<dbReference type="PANTHER" id="PTHR46656">
    <property type="entry name" value="PUTATIVE-RELATED"/>
    <property type="match status" value="1"/>
</dbReference>
<feature type="coiled-coil region" evidence="1">
    <location>
        <begin position="346"/>
        <end position="373"/>
    </location>
</feature>
<comment type="caution">
    <text evidence="4">The sequence shown here is derived from an EMBL/GenBank/DDBJ whole genome shotgun (WGS) entry which is preliminary data.</text>
</comment>
<dbReference type="Gene3D" id="3.40.50.150">
    <property type="entry name" value="Vaccinia Virus protein VP39"/>
    <property type="match status" value="1"/>
</dbReference>
<accession>A0ABR9AE63</accession>
<dbReference type="CDD" id="cd03801">
    <property type="entry name" value="GT4_PimA-like"/>
    <property type="match status" value="1"/>
</dbReference>
<feature type="domain" description="Glycosyl transferase family 1" evidence="2">
    <location>
        <begin position="1456"/>
        <end position="1601"/>
    </location>
</feature>
<reference evidence="4 5" key="1">
    <citation type="journal article" date="2020" name="FEMS Microbiol. Ecol.">
        <title>Temporal dynamics of bacterial communities during seed development and maturation.</title>
        <authorList>
            <person name="Chesneau G."/>
            <person name="Torres-Cortes G."/>
            <person name="Briand M."/>
            <person name="Darrasse A."/>
            <person name="Preveaux A."/>
            <person name="Marais C."/>
            <person name="Jacques M.A."/>
            <person name="Shade A."/>
            <person name="Barret M."/>
        </authorList>
    </citation>
    <scope>NUCLEOTIDE SEQUENCE [LARGE SCALE GENOMIC DNA]</scope>
    <source>
        <strain evidence="4 5">CFBP13723</strain>
    </source>
</reference>
<evidence type="ECO:0000313" key="4">
    <source>
        <dbReference type="EMBL" id="MBD8124358.1"/>
    </source>
</evidence>
<dbReference type="Gene3D" id="3.40.50.2000">
    <property type="entry name" value="Glycogen Phosphorylase B"/>
    <property type="match status" value="3"/>
</dbReference>
<evidence type="ECO:0000256" key="1">
    <source>
        <dbReference type="SAM" id="Coils"/>
    </source>
</evidence>
<keyword evidence="1" id="KW-0175">Coiled coil</keyword>